<feature type="signal peptide" evidence="1">
    <location>
        <begin position="1"/>
        <end position="20"/>
    </location>
</feature>
<name>A0AAU8FBQ0_9BACT</name>
<dbReference type="RefSeq" id="WP_353717301.1">
    <property type="nucleotide sequence ID" value="NZ_CP159289.1"/>
</dbReference>
<feature type="chain" id="PRO_5043941682" description="Lipoprotein" evidence="1">
    <location>
        <begin position="21"/>
        <end position="141"/>
    </location>
</feature>
<evidence type="ECO:0000256" key="1">
    <source>
        <dbReference type="SAM" id="SignalP"/>
    </source>
</evidence>
<accession>A0AAU8FBQ0</accession>
<dbReference type="AlphaFoldDB" id="A0AAU8FBQ0"/>
<sequence length="141" mass="16142">MKCDLRTFFALCLLVVGLHACTMQDHVAPRKIKLSTPEFEYTDDFKMRFKIQVDSLGDLPVTEYGILHLSFFRAQNDTDYTPRIEHGARMQFDQPVALGVNSYVYTGNAFQGKYFFFYRAYALLSDGSVSYGDIKSFTFGP</sequence>
<keyword evidence="1" id="KW-0732">Signal</keyword>
<gene>
    <name evidence="2" type="ORF">ABV298_16515</name>
</gene>
<protein>
    <recommendedName>
        <fullName evidence="3">Lipoprotein</fullName>
    </recommendedName>
</protein>
<reference evidence="2" key="1">
    <citation type="submission" date="2024-06" db="EMBL/GenBank/DDBJ databases">
        <title>Sequencing and assembly of the genome of Dyadobacter sp. strain 676, a symbiont of Cyamopsis tetragonoloba.</title>
        <authorList>
            <person name="Guro P."/>
            <person name="Sazanova A."/>
            <person name="Kuznetsova I."/>
            <person name="Belimov A."/>
            <person name="Safronova V."/>
        </authorList>
    </citation>
    <scope>NUCLEOTIDE SEQUENCE</scope>
    <source>
        <strain evidence="2">676</strain>
    </source>
</reference>
<proteinExistence type="predicted"/>
<dbReference type="EMBL" id="CP159289">
    <property type="protein sequence ID" value="XCH21967.1"/>
    <property type="molecule type" value="Genomic_DNA"/>
</dbReference>
<evidence type="ECO:0008006" key="3">
    <source>
        <dbReference type="Google" id="ProtNLM"/>
    </source>
</evidence>
<evidence type="ECO:0000313" key="2">
    <source>
        <dbReference type="EMBL" id="XCH21967.1"/>
    </source>
</evidence>
<organism evidence="2">
    <name type="scientific">Dyadobacter sp. 676</name>
    <dbReference type="NCBI Taxonomy" id="3088362"/>
    <lineage>
        <taxon>Bacteria</taxon>
        <taxon>Pseudomonadati</taxon>
        <taxon>Bacteroidota</taxon>
        <taxon>Cytophagia</taxon>
        <taxon>Cytophagales</taxon>
        <taxon>Spirosomataceae</taxon>
        <taxon>Dyadobacter</taxon>
    </lineage>
</organism>